<accession>A0A081D346</accession>
<dbReference type="eggNOG" id="COG0451">
    <property type="taxonomic scope" value="Bacteria"/>
</dbReference>
<dbReference type="Proteomes" id="UP000028701">
    <property type="component" value="Unassembled WGS sequence"/>
</dbReference>
<gene>
    <name evidence="4" type="ORF">RRU01S_36_00060</name>
</gene>
<sequence>MVGNVADSATWDNLLPTVAPDLVIHLAAETGTAQSLSESTRHAFVNVVGSSQMLDAFLRHSVVPRRILLASSRAVYGEGEWVDGLGNRSYPGQRSKAMLDQKIWDFPGLKCLPFDSFTTHPRPTSVYGATKLAQENIFGSWAKSFGVDLAILRLQNVYGPGQSLTNSYTGIVPFFMRMARKKQSIPVYEDGEIIRDFIYIDDVAEAILLFARSEGNFETIYDVGLGRPISLYFLAQKIADCYGAPSPHITGQYRHGDVRHASCSMERTVARLGWSPIWGVDKSIEALRLWIEEKLGDGARE</sequence>
<dbReference type="SUPFAM" id="SSF51735">
    <property type="entry name" value="NAD(P)-binding Rossmann-fold domains"/>
    <property type="match status" value="1"/>
</dbReference>
<proteinExistence type="inferred from homology"/>
<dbReference type="Gene3D" id="3.40.50.720">
    <property type="entry name" value="NAD(P)-binding Rossmann-like Domain"/>
    <property type="match status" value="1"/>
</dbReference>
<evidence type="ECO:0000259" key="3">
    <source>
        <dbReference type="Pfam" id="PF01370"/>
    </source>
</evidence>
<dbReference type="InterPro" id="IPR001509">
    <property type="entry name" value="Epimerase_deHydtase"/>
</dbReference>
<evidence type="ECO:0000256" key="2">
    <source>
        <dbReference type="ARBA" id="ARBA00007637"/>
    </source>
</evidence>
<dbReference type="EMBL" id="BBJU01000036">
    <property type="protein sequence ID" value="GAK73342.1"/>
    <property type="molecule type" value="Genomic_DNA"/>
</dbReference>
<organism evidence="4 5">
    <name type="scientific">Agrobacterium rubi TR3 = NBRC 13261</name>
    <dbReference type="NCBI Taxonomy" id="1368415"/>
    <lineage>
        <taxon>Bacteria</taxon>
        <taxon>Pseudomonadati</taxon>
        <taxon>Pseudomonadota</taxon>
        <taxon>Alphaproteobacteria</taxon>
        <taxon>Hyphomicrobiales</taxon>
        <taxon>Rhizobiaceae</taxon>
        <taxon>Rhizobium/Agrobacterium group</taxon>
        <taxon>Agrobacterium</taxon>
    </lineage>
</organism>
<comment type="caution">
    <text evidence="4">The sequence shown here is derived from an EMBL/GenBank/DDBJ whole genome shotgun (WGS) entry which is preliminary data.</text>
</comment>
<comment type="pathway">
    <text evidence="1">Bacterial outer membrane biogenesis; LPS O-antigen biosynthesis.</text>
</comment>
<reference evidence="4 5" key="1">
    <citation type="submission" date="2014-08" db="EMBL/GenBank/DDBJ databases">
        <title>Whole genome shotgun sequence of Rhizobium rubi NBRC 13261.</title>
        <authorList>
            <person name="Katano-Makiyama Y."/>
            <person name="Hosoyama A."/>
            <person name="Hashimoto M."/>
            <person name="Hosoyama Y."/>
            <person name="Noguchi M."/>
            <person name="Tsuchikane K."/>
            <person name="Uohara A."/>
            <person name="Ohji S."/>
            <person name="Ichikawa N."/>
            <person name="Kimura A."/>
            <person name="Yamazoe A."/>
            <person name="Fujita N."/>
        </authorList>
    </citation>
    <scope>NUCLEOTIDE SEQUENCE [LARGE SCALE GENOMIC DNA]</scope>
    <source>
        <strain evidence="4 5">NBRC 13261</strain>
    </source>
</reference>
<evidence type="ECO:0000256" key="1">
    <source>
        <dbReference type="ARBA" id="ARBA00005125"/>
    </source>
</evidence>
<dbReference type="AlphaFoldDB" id="A0A081D346"/>
<evidence type="ECO:0000313" key="4">
    <source>
        <dbReference type="EMBL" id="GAK73342.1"/>
    </source>
</evidence>
<feature type="domain" description="NAD-dependent epimerase/dehydratase" evidence="3">
    <location>
        <begin position="3"/>
        <end position="224"/>
    </location>
</feature>
<dbReference type="InterPro" id="IPR036291">
    <property type="entry name" value="NAD(P)-bd_dom_sf"/>
</dbReference>
<dbReference type="Pfam" id="PF01370">
    <property type="entry name" value="Epimerase"/>
    <property type="match status" value="1"/>
</dbReference>
<name>A0A081D346_9HYPH</name>
<dbReference type="PRINTS" id="PR01713">
    <property type="entry name" value="NUCEPIMERASE"/>
</dbReference>
<dbReference type="PANTHER" id="PTHR43000">
    <property type="entry name" value="DTDP-D-GLUCOSE 4,6-DEHYDRATASE-RELATED"/>
    <property type="match status" value="1"/>
</dbReference>
<evidence type="ECO:0000313" key="5">
    <source>
        <dbReference type="Proteomes" id="UP000028701"/>
    </source>
</evidence>
<protein>
    <submittedName>
        <fullName evidence="4">Putative nucleotide-sugar epimerase</fullName>
    </submittedName>
</protein>
<comment type="similarity">
    <text evidence="2">Belongs to the NAD(P)-dependent epimerase/dehydratase family.</text>
</comment>